<dbReference type="OMA" id="ECIPRIV"/>
<dbReference type="InterPro" id="IPR031657">
    <property type="entry name" value="REPA_OB_2"/>
</dbReference>
<dbReference type="Gene3D" id="2.40.50.140">
    <property type="entry name" value="Nucleic acid-binding proteins"/>
    <property type="match status" value="2"/>
</dbReference>
<dbReference type="STRING" id="1094619.G4YTX5"/>
<evidence type="ECO:0000256" key="4">
    <source>
        <dbReference type="ARBA" id="ARBA00022833"/>
    </source>
</evidence>
<dbReference type="GO" id="GO:0003677">
    <property type="term" value="F:DNA binding"/>
    <property type="evidence" value="ECO:0007669"/>
    <property type="project" value="UniProtKB-KW"/>
</dbReference>
<dbReference type="RefSeq" id="XP_009520734.1">
    <property type="nucleotide sequence ID" value="XM_009522439.1"/>
</dbReference>
<evidence type="ECO:0000256" key="5">
    <source>
        <dbReference type="ARBA" id="ARBA00023125"/>
    </source>
</evidence>
<dbReference type="InterPro" id="IPR012340">
    <property type="entry name" value="NA-bd_OB-fold"/>
</dbReference>
<accession>G4YTX5</accession>
<dbReference type="EMBL" id="JH159152">
    <property type="protein sequence ID" value="EGZ25446.1"/>
    <property type="molecule type" value="Genomic_DNA"/>
</dbReference>
<evidence type="ECO:0000259" key="6">
    <source>
        <dbReference type="Pfam" id="PF16900"/>
    </source>
</evidence>
<organism evidence="7 8">
    <name type="scientific">Phytophthora sojae (strain P6497)</name>
    <name type="common">Soybean stem and root rot agent</name>
    <name type="synonym">Phytophthora megasperma f. sp. glycines</name>
    <dbReference type="NCBI Taxonomy" id="1094619"/>
    <lineage>
        <taxon>Eukaryota</taxon>
        <taxon>Sar</taxon>
        <taxon>Stramenopiles</taxon>
        <taxon>Oomycota</taxon>
        <taxon>Peronosporomycetes</taxon>
        <taxon>Peronosporales</taxon>
        <taxon>Peronosporaceae</taxon>
        <taxon>Phytophthora</taxon>
    </lineage>
</organism>
<name>G4YTX5_PHYSP</name>
<dbReference type="InParanoid" id="G4YTX5"/>
<dbReference type="KEGG" id="psoj:PHYSODRAFT_479463"/>
<keyword evidence="4" id="KW-0862">Zinc</keyword>
<evidence type="ECO:0000313" key="8">
    <source>
        <dbReference type="Proteomes" id="UP000002640"/>
    </source>
</evidence>
<dbReference type="GeneID" id="20655138"/>
<gene>
    <name evidence="7" type="ORF">PHYSODRAFT_479463</name>
</gene>
<dbReference type="AlphaFoldDB" id="G4YTX5"/>
<dbReference type="CDD" id="cd04475">
    <property type="entry name" value="RPA1_DBD_B"/>
    <property type="match status" value="1"/>
</dbReference>
<dbReference type="GO" id="GO:0008270">
    <property type="term" value="F:zinc ion binding"/>
    <property type="evidence" value="ECO:0007669"/>
    <property type="project" value="UniProtKB-KW"/>
</dbReference>
<dbReference type="Pfam" id="PF16900">
    <property type="entry name" value="REPA_OB_2"/>
    <property type="match status" value="1"/>
</dbReference>
<evidence type="ECO:0000256" key="3">
    <source>
        <dbReference type="ARBA" id="ARBA00022771"/>
    </source>
</evidence>
<evidence type="ECO:0000256" key="2">
    <source>
        <dbReference type="ARBA" id="ARBA00022723"/>
    </source>
</evidence>
<dbReference type="SMR" id="G4YTX5"/>
<dbReference type="Proteomes" id="UP000002640">
    <property type="component" value="Unassembled WGS sequence"/>
</dbReference>
<keyword evidence="2" id="KW-0479">Metal-binding</keyword>
<protein>
    <recommendedName>
        <fullName evidence="6">Replication protein A OB domain-containing protein</fullName>
    </recommendedName>
</protein>
<dbReference type="SUPFAM" id="SSF50249">
    <property type="entry name" value="Nucleic acid-binding proteins"/>
    <property type="match status" value="2"/>
</dbReference>
<dbReference type="FunFam" id="2.40.50.140:FF:000041">
    <property type="entry name" value="Replication protein A subunit"/>
    <property type="match status" value="1"/>
</dbReference>
<keyword evidence="5" id="KW-0238">DNA-binding</keyword>
<feature type="domain" description="Replication protein A OB" evidence="6">
    <location>
        <begin position="152"/>
        <end position="233"/>
    </location>
</feature>
<evidence type="ECO:0000256" key="1">
    <source>
        <dbReference type="ARBA" id="ARBA00005690"/>
    </source>
</evidence>
<keyword evidence="3" id="KW-0863">Zinc-finger</keyword>
<reference evidence="7 8" key="1">
    <citation type="journal article" date="2006" name="Science">
        <title>Phytophthora genome sequences uncover evolutionary origins and mechanisms of pathogenesis.</title>
        <authorList>
            <person name="Tyler B.M."/>
            <person name="Tripathy S."/>
            <person name="Zhang X."/>
            <person name="Dehal P."/>
            <person name="Jiang R.H."/>
            <person name="Aerts A."/>
            <person name="Arredondo F.D."/>
            <person name="Baxter L."/>
            <person name="Bensasson D."/>
            <person name="Beynon J.L."/>
            <person name="Chapman J."/>
            <person name="Damasceno C.M."/>
            <person name="Dorrance A.E."/>
            <person name="Dou D."/>
            <person name="Dickerman A.W."/>
            <person name="Dubchak I.L."/>
            <person name="Garbelotto M."/>
            <person name="Gijzen M."/>
            <person name="Gordon S.G."/>
            <person name="Govers F."/>
            <person name="Grunwald N.J."/>
            <person name="Huang W."/>
            <person name="Ivors K.L."/>
            <person name="Jones R.W."/>
            <person name="Kamoun S."/>
            <person name="Krampis K."/>
            <person name="Lamour K.H."/>
            <person name="Lee M.K."/>
            <person name="McDonald W.H."/>
            <person name="Medina M."/>
            <person name="Meijer H.J."/>
            <person name="Nordberg E.K."/>
            <person name="Maclean D.J."/>
            <person name="Ospina-Giraldo M.D."/>
            <person name="Morris P.F."/>
            <person name="Phuntumart V."/>
            <person name="Putnam N.H."/>
            <person name="Rash S."/>
            <person name="Rose J.K."/>
            <person name="Sakihama Y."/>
            <person name="Salamov A.A."/>
            <person name="Savidor A."/>
            <person name="Scheuring C.F."/>
            <person name="Smith B.M."/>
            <person name="Sobral B.W."/>
            <person name="Terry A."/>
            <person name="Torto-Alalibo T.A."/>
            <person name="Win J."/>
            <person name="Xu Z."/>
            <person name="Zhang H."/>
            <person name="Grigoriev I.V."/>
            <person name="Rokhsar D.S."/>
            <person name="Boore J.L."/>
        </authorList>
    </citation>
    <scope>NUCLEOTIDE SEQUENCE [LARGE SCALE GENOMIC DNA]</scope>
    <source>
        <strain evidence="7 8">P6497</strain>
    </source>
</reference>
<proteinExistence type="inferred from homology"/>
<comment type="similarity">
    <text evidence="1">Belongs to the replication factor A protein 1 family.</text>
</comment>
<evidence type="ECO:0000313" key="7">
    <source>
        <dbReference type="EMBL" id="EGZ25446.1"/>
    </source>
</evidence>
<keyword evidence="8" id="KW-1185">Reference proteome</keyword>
<sequence>MDVVAADTEATNTPPPLPVFTIADFNPEIRAPWSFIGRILARSPVRTFKSWRASGRLFRVHVTDRDDATLRVTVFNEGAERFFDVLSPGAVCSFSNGRITTANSVFAPPSSPIELSFGGDANIHRVTDGPDYPEPAFAYIRLADLPAATPTVSGIVVDVGPLRDITTRAGRKTLKREFLLVDDSNVDVVCTAWGQDADELQDSLQGHPILIQNGQISDYMNIRSVDIGVRSTLLHHPATSRSADLQRWFAGLPAGHAFTSMHA</sequence>